<gene>
    <name evidence="1" type="ORF">NCTC5664_01729</name>
</gene>
<protein>
    <submittedName>
        <fullName evidence="1">Alpha/beta hydrolase</fullName>
    </submittedName>
</protein>
<reference evidence="1 2" key="1">
    <citation type="submission" date="2018-06" db="EMBL/GenBank/DDBJ databases">
        <authorList>
            <consortium name="Pathogen Informatics"/>
            <person name="Doyle S."/>
        </authorList>
    </citation>
    <scope>NUCLEOTIDE SEQUENCE [LARGE SCALE GENOMIC DNA]</scope>
    <source>
        <strain evidence="1 2">NCTC5664</strain>
    </source>
</reference>
<evidence type="ECO:0000313" key="1">
    <source>
        <dbReference type="EMBL" id="SUK48777.1"/>
    </source>
</evidence>
<dbReference type="SUPFAM" id="SSF53474">
    <property type="entry name" value="alpha/beta-Hydrolases"/>
    <property type="match status" value="1"/>
</dbReference>
<dbReference type="EMBL" id="UHAQ01000002">
    <property type="protein sequence ID" value="SUK48777.1"/>
    <property type="molecule type" value="Genomic_DNA"/>
</dbReference>
<proteinExistence type="predicted"/>
<organism evidence="1 2">
    <name type="scientific">Staphylococcus aureus</name>
    <dbReference type="NCBI Taxonomy" id="1280"/>
    <lineage>
        <taxon>Bacteria</taxon>
        <taxon>Bacillati</taxon>
        <taxon>Bacillota</taxon>
        <taxon>Bacilli</taxon>
        <taxon>Bacillales</taxon>
        <taxon>Staphylococcaceae</taxon>
        <taxon>Staphylococcus</taxon>
    </lineage>
</organism>
<dbReference type="InterPro" id="IPR010315">
    <property type="entry name" value="DUF915_hydro-like"/>
</dbReference>
<dbReference type="AlphaFoldDB" id="A0A380DUS4"/>
<evidence type="ECO:0000313" key="2">
    <source>
        <dbReference type="Proteomes" id="UP000254502"/>
    </source>
</evidence>
<name>A0A380DUS4_STAAU</name>
<sequence>MKKIFVISTTLLAVAIIIGTIITVVFSQRQAQTFKIQQQQFVKKPIPTLFLHGFGGSANSEKFMVKQAEKRGVTKDIITAYVSKDGAVTFKGKLSKDAVNPIVKIELENNRQGYLDKNAAWFKNVLTKLQSEYNFDKFNFVGHSMGNLTFAQYMMTYGNDKSLPQLNKQVNIAGTFNGVLNMNEDVNEITVDKDGKPSRMNQPYQQLRVLKDIYKGKGIEVLNIYGDLKDGTHSDGRVSNSSSKSLKYLLGNSPKSYRESKYEGESAQHSQLHENENVANELIDFLWKNQATASFSGAKKLVILELFKNYLLFESFHKMSKS</sequence>
<keyword evidence="1" id="KW-0378">Hydrolase</keyword>
<dbReference type="GO" id="GO:0016787">
    <property type="term" value="F:hydrolase activity"/>
    <property type="evidence" value="ECO:0007669"/>
    <property type="project" value="UniProtKB-KW"/>
</dbReference>
<dbReference type="Proteomes" id="UP000254502">
    <property type="component" value="Unassembled WGS sequence"/>
</dbReference>
<dbReference type="Pfam" id="PF06028">
    <property type="entry name" value="DUF915"/>
    <property type="match status" value="1"/>
</dbReference>
<dbReference type="InterPro" id="IPR029058">
    <property type="entry name" value="AB_hydrolase_fold"/>
</dbReference>
<dbReference type="Gene3D" id="3.40.50.1820">
    <property type="entry name" value="alpha/beta hydrolase"/>
    <property type="match status" value="1"/>
</dbReference>
<accession>A0A380DUS4</accession>